<feature type="transmembrane region" description="Helical" evidence="6">
    <location>
        <begin position="295"/>
        <end position="317"/>
    </location>
</feature>
<evidence type="ECO:0000256" key="4">
    <source>
        <dbReference type="ARBA" id="ARBA00022989"/>
    </source>
</evidence>
<evidence type="ECO:0000256" key="5">
    <source>
        <dbReference type="ARBA" id="ARBA00023136"/>
    </source>
</evidence>
<feature type="transmembrane region" description="Helical" evidence="6">
    <location>
        <begin position="269"/>
        <end position="289"/>
    </location>
</feature>
<keyword evidence="8" id="KW-1185">Reference proteome</keyword>
<dbReference type="EMBL" id="AYYZ01000029">
    <property type="protein sequence ID" value="KRM52056.1"/>
    <property type="molecule type" value="Genomic_DNA"/>
</dbReference>
<sequence length="380" mass="43169">MIMNKKLLASRIFNDTGDWFYYFVIVVIIYSMNKNPVMMGILSASYTIPGILVSKKLAKLIDRLNDQKALIMFDILRVFVLSGIVFTNNIWLALLCVFLEQTFAIGSNLAFQRVTLDVITDSQKLLAFNRQLKIFSNGSRLLVIPSYLIMHQFISNKLILGLDILFTLISLIETVRVKINPLQSPPKDEPNECKLEKIQFGKMTKIIVIFSLLNLFKSFVDAYGIMYISNTSKNVNFGYAMLVFILSIADLIGGIISKKLINEHNIDQNNILIISFISILIFFSIPSVIHNTNCFIGCIFLLRLMLSILELFVLYRLQMHVPPKIHQYVALQTMLIDGVSLINSILGGVIIQKIDIFNYMNVITLIVLVSGIFFGCQKLK</sequence>
<dbReference type="Pfam" id="PF07690">
    <property type="entry name" value="MFS_1"/>
    <property type="match status" value="1"/>
</dbReference>
<dbReference type="InterPro" id="IPR036259">
    <property type="entry name" value="MFS_trans_sf"/>
</dbReference>
<comment type="subcellular location">
    <subcellularLocation>
        <location evidence="1">Cell membrane</location>
        <topology evidence="1">Multi-pass membrane protein</topology>
    </subcellularLocation>
</comment>
<feature type="transmembrane region" description="Helical" evidence="6">
    <location>
        <begin position="69"/>
        <end position="86"/>
    </location>
</feature>
<dbReference type="InterPro" id="IPR011701">
    <property type="entry name" value="MFS"/>
</dbReference>
<dbReference type="PANTHER" id="PTHR23513:SF6">
    <property type="entry name" value="MAJOR FACILITATOR SUPERFAMILY ASSOCIATED DOMAIN-CONTAINING PROTEIN"/>
    <property type="match status" value="1"/>
</dbReference>
<comment type="caution">
    <text evidence="7">The sequence shown here is derived from an EMBL/GenBank/DDBJ whole genome shotgun (WGS) entry which is preliminary data.</text>
</comment>
<feature type="transmembrane region" description="Helical" evidence="6">
    <location>
        <begin position="237"/>
        <end position="257"/>
    </location>
</feature>
<keyword evidence="5 6" id="KW-0472">Membrane</keyword>
<proteinExistence type="predicted"/>
<evidence type="ECO:0000256" key="6">
    <source>
        <dbReference type="SAM" id="Phobius"/>
    </source>
</evidence>
<evidence type="ECO:0000256" key="3">
    <source>
        <dbReference type="ARBA" id="ARBA00022692"/>
    </source>
</evidence>
<dbReference type="AlphaFoldDB" id="A0A0R1ZB56"/>
<dbReference type="GO" id="GO:0005886">
    <property type="term" value="C:plasma membrane"/>
    <property type="evidence" value="ECO:0007669"/>
    <property type="project" value="UniProtKB-SubCell"/>
</dbReference>
<protein>
    <submittedName>
        <fullName evidence="7">Permease, membrane protein</fullName>
    </submittedName>
</protein>
<dbReference type="GO" id="GO:0022857">
    <property type="term" value="F:transmembrane transporter activity"/>
    <property type="evidence" value="ECO:0007669"/>
    <property type="project" value="InterPro"/>
</dbReference>
<evidence type="ECO:0000256" key="1">
    <source>
        <dbReference type="ARBA" id="ARBA00004651"/>
    </source>
</evidence>
<name>A0A0R1ZB56_9LACO</name>
<gene>
    <name evidence="7" type="ORF">FC64_GL001253</name>
</gene>
<keyword evidence="4 6" id="KW-1133">Transmembrane helix</keyword>
<dbReference type="PANTHER" id="PTHR23513">
    <property type="entry name" value="INTEGRAL MEMBRANE EFFLUX PROTEIN-RELATED"/>
    <property type="match status" value="1"/>
</dbReference>
<dbReference type="Proteomes" id="UP000051291">
    <property type="component" value="Unassembled WGS sequence"/>
</dbReference>
<keyword evidence="3 6" id="KW-0812">Transmembrane</keyword>
<reference evidence="7 8" key="1">
    <citation type="journal article" date="2015" name="Genome Announc.">
        <title>Expanding the biotechnology potential of lactobacilli through comparative genomics of 213 strains and associated genera.</title>
        <authorList>
            <person name="Sun Z."/>
            <person name="Harris H.M."/>
            <person name="McCann A."/>
            <person name="Guo C."/>
            <person name="Argimon S."/>
            <person name="Zhang W."/>
            <person name="Yang X."/>
            <person name="Jeffery I.B."/>
            <person name="Cooney J.C."/>
            <person name="Kagawa T.F."/>
            <person name="Liu W."/>
            <person name="Song Y."/>
            <person name="Salvetti E."/>
            <person name="Wrobel A."/>
            <person name="Rasinkangas P."/>
            <person name="Parkhill J."/>
            <person name="Rea M.C."/>
            <person name="O'Sullivan O."/>
            <person name="Ritari J."/>
            <person name="Douillard F.P."/>
            <person name="Paul Ross R."/>
            <person name="Yang R."/>
            <person name="Briner A.E."/>
            <person name="Felis G.E."/>
            <person name="de Vos W.M."/>
            <person name="Barrangou R."/>
            <person name="Klaenhammer T.R."/>
            <person name="Caufield P.W."/>
            <person name="Cui Y."/>
            <person name="Zhang H."/>
            <person name="O'Toole P.W."/>
        </authorList>
    </citation>
    <scope>NUCLEOTIDE SEQUENCE [LARGE SCALE GENOMIC DNA]</scope>
    <source>
        <strain evidence="7 8">DSM 20653</strain>
    </source>
</reference>
<evidence type="ECO:0000256" key="2">
    <source>
        <dbReference type="ARBA" id="ARBA00022475"/>
    </source>
</evidence>
<dbReference type="SUPFAM" id="SSF103473">
    <property type="entry name" value="MFS general substrate transporter"/>
    <property type="match status" value="1"/>
</dbReference>
<dbReference type="Gene3D" id="1.20.1250.20">
    <property type="entry name" value="MFS general substrate transporter like domains"/>
    <property type="match status" value="1"/>
</dbReference>
<feature type="transmembrane region" description="Helical" evidence="6">
    <location>
        <begin position="206"/>
        <end position="225"/>
    </location>
</feature>
<dbReference type="PATRIC" id="fig|1423820.4.peg.1279"/>
<feature type="transmembrane region" description="Helical" evidence="6">
    <location>
        <begin position="356"/>
        <end position="376"/>
    </location>
</feature>
<organism evidence="7 8">
    <name type="scientific">Ligilactobacillus araffinosus DSM 20653</name>
    <dbReference type="NCBI Taxonomy" id="1423820"/>
    <lineage>
        <taxon>Bacteria</taxon>
        <taxon>Bacillati</taxon>
        <taxon>Bacillota</taxon>
        <taxon>Bacilli</taxon>
        <taxon>Lactobacillales</taxon>
        <taxon>Lactobacillaceae</taxon>
        <taxon>Ligilactobacillus</taxon>
    </lineage>
</organism>
<evidence type="ECO:0000313" key="8">
    <source>
        <dbReference type="Proteomes" id="UP000051291"/>
    </source>
</evidence>
<evidence type="ECO:0000313" key="7">
    <source>
        <dbReference type="EMBL" id="KRM52056.1"/>
    </source>
</evidence>
<accession>A0A0R1ZB56</accession>
<feature type="transmembrane region" description="Helical" evidence="6">
    <location>
        <begin position="12"/>
        <end position="31"/>
    </location>
</feature>
<feature type="transmembrane region" description="Helical" evidence="6">
    <location>
        <begin position="329"/>
        <end position="350"/>
    </location>
</feature>
<keyword evidence="2" id="KW-1003">Cell membrane</keyword>